<dbReference type="CDD" id="cd07989">
    <property type="entry name" value="LPLAT_AGPAT-like"/>
    <property type="match status" value="1"/>
</dbReference>
<dbReference type="AlphaFoldDB" id="A0A7S4FK38"/>
<evidence type="ECO:0000256" key="1">
    <source>
        <dbReference type="ARBA" id="ARBA00005189"/>
    </source>
</evidence>
<dbReference type="GO" id="GO:0006654">
    <property type="term" value="P:phosphatidic acid biosynthetic process"/>
    <property type="evidence" value="ECO:0007669"/>
    <property type="project" value="TreeGrafter"/>
</dbReference>
<dbReference type="InterPro" id="IPR004552">
    <property type="entry name" value="AGP_acyltrans"/>
</dbReference>
<comment type="domain">
    <text evidence="7">The HXXXXD motif is essential for acyltransferase activity and may constitute the binding site for the phosphate moiety of the glycerol-3-phosphate.</text>
</comment>
<keyword evidence="8" id="KW-1133">Transmembrane helix</keyword>
<organism evidence="10">
    <name type="scientific">Eutreptiella gymnastica</name>
    <dbReference type="NCBI Taxonomy" id="73025"/>
    <lineage>
        <taxon>Eukaryota</taxon>
        <taxon>Discoba</taxon>
        <taxon>Euglenozoa</taxon>
        <taxon>Euglenida</taxon>
        <taxon>Spirocuta</taxon>
        <taxon>Euglenophyceae</taxon>
        <taxon>Eutreptiales</taxon>
        <taxon>Eutreptiaceae</taxon>
        <taxon>Eutreptiella</taxon>
    </lineage>
</organism>
<dbReference type="InterPro" id="IPR002123">
    <property type="entry name" value="Plipid/glycerol_acylTrfase"/>
</dbReference>
<evidence type="ECO:0000256" key="2">
    <source>
        <dbReference type="ARBA" id="ARBA00008655"/>
    </source>
</evidence>
<keyword evidence="7" id="KW-0594">Phospholipid biosynthesis</keyword>
<feature type="transmembrane region" description="Helical" evidence="8">
    <location>
        <begin position="145"/>
        <end position="167"/>
    </location>
</feature>
<dbReference type="PANTHER" id="PTHR10434">
    <property type="entry name" value="1-ACYL-SN-GLYCEROL-3-PHOSPHATE ACYLTRANSFERASE"/>
    <property type="match status" value="1"/>
</dbReference>
<dbReference type="EC" id="2.3.1.51" evidence="7"/>
<proteinExistence type="inferred from homology"/>
<evidence type="ECO:0000313" key="10">
    <source>
        <dbReference type="EMBL" id="CAE0799925.1"/>
    </source>
</evidence>
<sequence length="382" mass="42405">MGAACIGYSFSEGSKSLYTSQAPRLATATKWPLTGQSGHLRGMTRPPVHAAPQTSGLQPMPLQHPHMQALKTPESKMRGLLQSASMTSVWVAAAAALGMATACRFFKRAAKTDLAMATAMAVPQSGLYRTDYNVFQEFLASLKAILFFVTNFLVAAPLFVFGMLPLYPICRAFDPHVRRALDRVNWLWATLSSFLFYKVEVVNPENLPAEGVAAMYVANHQSWLDIFAMYSLNRSFKWVSKVSIFYIPITGWAMGLTGHVALRRTDRRSQMQVIKDCMFKMRNGVSMFFFPEGTRSKTGKVGKFQKGAFTIAKKLKTPIVPITVVGTGNIMQPGNEFKMYSHRPGVKLIVHPMIYPGEETTDVELMEQSYDVITASLPADCQ</sequence>
<feature type="domain" description="Phospholipid/glycerol acyltransferase" evidence="9">
    <location>
        <begin position="214"/>
        <end position="327"/>
    </location>
</feature>
<keyword evidence="8" id="KW-0472">Membrane</keyword>
<keyword evidence="7" id="KW-1208">Phospholipid metabolism</keyword>
<evidence type="ECO:0000256" key="5">
    <source>
        <dbReference type="ARBA" id="ARBA00023098"/>
    </source>
</evidence>
<comment type="similarity">
    <text evidence="2 7">Belongs to the 1-acyl-sn-glycerol-3-phosphate acyltransferase family.</text>
</comment>
<accession>A0A7S4FK38</accession>
<name>A0A7S4FK38_9EUGL</name>
<protein>
    <recommendedName>
        <fullName evidence="7">1-acyl-sn-glycerol-3-phosphate acyltransferase</fullName>
        <ecNumber evidence="7">2.3.1.51</ecNumber>
    </recommendedName>
</protein>
<evidence type="ECO:0000256" key="4">
    <source>
        <dbReference type="ARBA" id="ARBA00022679"/>
    </source>
</evidence>
<dbReference type="SUPFAM" id="SSF69593">
    <property type="entry name" value="Glycerol-3-phosphate (1)-acyltransferase"/>
    <property type="match status" value="1"/>
</dbReference>
<gene>
    <name evidence="10" type="ORF">EGYM00163_LOCUS11046</name>
</gene>
<evidence type="ECO:0000256" key="7">
    <source>
        <dbReference type="RuleBase" id="RU361267"/>
    </source>
</evidence>
<keyword evidence="5 7" id="KW-0443">Lipid metabolism</keyword>
<evidence type="ECO:0000259" key="9">
    <source>
        <dbReference type="SMART" id="SM00563"/>
    </source>
</evidence>
<comment type="catalytic activity">
    <reaction evidence="7">
        <text>a 1-acyl-sn-glycero-3-phosphate + an acyl-CoA = a 1,2-diacyl-sn-glycero-3-phosphate + CoA</text>
        <dbReference type="Rhea" id="RHEA:19709"/>
        <dbReference type="ChEBI" id="CHEBI:57287"/>
        <dbReference type="ChEBI" id="CHEBI:57970"/>
        <dbReference type="ChEBI" id="CHEBI:58342"/>
        <dbReference type="ChEBI" id="CHEBI:58608"/>
        <dbReference type="EC" id="2.3.1.51"/>
    </reaction>
</comment>
<dbReference type="Pfam" id="PF01553">
    <property type="entry name" value="Acyltransferase"/>
    <property type="match status" value="1"/>
</dbReference>
<reference evidence="10" key="1">
    <citation type="submission" date="2021-01" db="EMBL/GenBank/DDBJ databases">
        <authorList>
            <person name="Corre E."/>
            <person name="Pelletier E."/>
            <person name="Niang G."/>
            <person name="Scheremetjew M."/>
            <person name="Finn R."/>
            <person name="Kale V."/>
            <person name="Holt S."/>
            <person name="Cochrane G."/>
            <person name="Meng A."/>
            <person name="Brown T."/>
            <person name="Cohen L."/>
        </authorList>
    </citation>
    <scope>NUCLEOTIDE SEQUENCE</scope>
    <source>
        <strain evidence="10">CCMP1594</strain>
    </source>
</reference>
<dbReference type="PANTHER" id="PTHR10434:SF64">
    <property type="entry name" value="1-ACYL-SN-GLYCEROL-3-PHOSPHATE ACYLTRANSFERASE-RELATED"/>
    <property type="match status" value="1"/>
</dbReference>
<evidence type="ECO:0000256" key="3">
    <source>
        <dbReference type="ARBA" id="ARBA00022516"/>
    </source>
</evidence>
<dbReference type="GO" id="GO:0003841">
    <property type="term" value="F:1-acylglycerol-3-phosphate O-acyltransferase activity"/>
    <property type="evidence" value="ECO:0007669"/>
    <property type="project" value="UniProtKB-UniRule"/>
</dbReference>
<feature type="transmembrane region" description="Helical" evidence="8">
    <location>
        <begin position="243"/>
        <end position="262"/>
    </location>
</feature>
<dbReference type="EMBL" id="HBJA01032980">
    <property type="protein sequence ID" value="CAE0799925.1"/>
    <property type="molecule type" value="Transcribed_RNA"/>
</dbReference>
<feature type="transmembrane region" description="Helical" evidence="8">
    <location>
        <begin position="87"/>
        <end position="106"/>
    </location>
</feature>
<keyword evidence="3 7" id="KW-0444">Lipid biosynthesis</keyword>
<dbReference type="GO" id="GO:0016020">
    <property type="term" value="C:membrane"/>
    <property type="evidence" value="ECO:0007669"/>
    <property type="project" value="InterPro"/>
</dbReference>
<keyword evidence="8" id="KW-0812">Transmembrane</keyword>
<keyword evidence="4 7" id="KW-0808">Transferase</keyword>
<keyword evidence="6 7" id="KW-0012">Acyltransferase</keyword>
<comment type="pathway">
    <text evidence="1">Lipid metabolism.</text>
</comment>
<evidence type="ECO:0000256" key="6">
    <source>
        <dbReference type="ARBA" id="ARBA00023315"/>
    </source>
</evidence>
<dbReference type="SMART" id="SM00563">
    <property type="entry name" value="PlsC"/>
    <property type="match status" value="1"/>
</dbReference>
<evidence type="ECO:0000256" key="8">
    <source>
        <dbReference type="SAM" id="Phobius"/>
    </source>
</evidence>
<dbReference type="NCBIfam" id="TIGR00530">
    <property type="entry name" value="AGP_acyltrn"/>
    <property type="match status" value="1"/>
</dbReference>